<evidence type="ECO:0000256" key="3">
    <source>
        <dbReference type="ARBA" id="ARBA00022555"/>
    </source>
</evidence>
<dbReference type="Gene3D" id="3.30.460.10">
    <property type="entry name" value="Beta Polymerase, domain 2"/>
    <property type="match status" value="1"/>
</dbReference>
<evidence type="ECO:0000256" key="8">
    <source>
        <dbReference type="ARBA" id="ARBA00022741"/>
    </source>
</evidence>
<dbReference type="Gene3D" id="3.10.580.10">
    <property type="entry name" value="CBS-domain"/>
    <property type="match status" value="1"/>
</dbReference>
<dbReference type="SMART" id="SM00116">
    <property type="entry name" value="CBS"/>
    <property type="match status" value="2"/>
</dbReference>
<evidence type="ECO:0000256" key="7">
    <source>
        <dbReference type="ARBA" id="ARBA00022723"/>
    </source>
</evidence>
<dbReference type="Proteomes" id="UP000276223">
    <property type="component" value="Unassembled WGS sequence"/>
</dbReference>
<evidence type="ECO:0000256" key="12">
    <source>
        <dbReference type="RuleBase" id="RU003953"/>
    </source>
</evidence>
<dbReference type="GO" id="GO:0016779">
    <property type="term" value="F:nucleotidyltransferase activity"/>
    <property type="evidence" value="ECO:0007669"/>
    <property type="project" value="UniProtKB-KW"/>
</dbReference>
<evidence type="ECO:0000313" key="15">
    <source>
        <dbReference type="Proteomes" id="UP000276223"/>
    </source>
</evidence>
<gene>
    <name evidence="14" type="ORF">EDC27_1661</name>
</gene>
<comment type="caution">
    <text evidence="14">The sequence shown here is derived from an EMBL/GenBank/DDBJ whole genome shotgun (WGS) entry which is preliminary data.</text>
</comment>
<dbReference type="EMBL" id="RJVA01000012">
    <property type="protein sequence ID" value="ROQ91993.1"/>
    <property type="molecule type" value="Genomic_DNA"/>
</dbReference>
<keyword evidence="6" id="KW-0548">Nucleotidyltransferase</keyword>
<keyword evidence="4 12" id="KW-0808">Transferase</keyword>
<organism evidence="14 15">
    <name type="scientific">Desulfosoma caldarium</name>
    <dbReference type="NCBI Taxonomy" id="610254"/>
    <lineage>
        <taxon>Bacteria</taxon>
        <taxon>Pseudomonadati</taxon>
        <taxon>Thermodesulfobacteriota</taxon>
        <taxon>Syntrophobacteria</taxon>
        <taxon>Syntrophobacterales</taxon>
        <taxon>Syntrophobacteraceae</taxon>
        <taxon>Desulfosoma</taxon>
    </lineage>
</organism>
<dbReference type="GO" id="GO:0008033">
    <property type="term" value="P:tRNA processing"/>
    <property type="evidence" value="ECO:0007669"/>
    <property type="project" value="UniProtKB-KW"/>
</dbReference>
<dbReference type="Pfam" id="PF01743">
    <property type="entry name" value="PolyA_pol"/>
    <property type="match status" value="1"/>
</dbReference>
<evidence type="ECO:0000256" key="5">
    <source>
        <dbReference type="ARBA" id="ARBA00022694"/>
    </source>
</evidence>
<dbReference type="SUPFAM" id="SSF54631">
    <property type="entry name" value="CBS-domain pair"/>
    <property type="match status" value="1"/>
</dbReference>
<dbReference type="InterPro" id="IPR001667">
    <property type="entry name" value="DDH_dom"/>
</dbReference>
<evidence type="ECO:0000256" key="4">
    <source>
        <dbReference type="ARBA" id="ARBA00022679"/>
    </source>
</evidence>
<dbReference type="AlphaFoldDB" id="A0A3N1UPI7"/>
<evidence type="ECO:0000313" key="14">
    <source>
        <dbReference type="EMBL" id="ROQ91993.1"/>
    </source>
</evidence>
<keyword evidence="7" id="KW-0479">Metal-binding</keyword>
<dbReference type="InterPro" id="IPR043519">
    <property type="entry name" value="NT_sf"/>
</dbReference>
<evidence type="ECO:0000256" key="2">
    <source>
        <dbReference type="ARBA" id="ARBA00007265"/>
    </source>
</evidence>
<proteinExistence type="inferred from homology"/>
<dbReference type="SUPFAM" id="SSF64182">
    <property type="entry name" value="DHH phosphoesterases"/>
    <property type="match status" value="1"/>
</dbReference>
<dbReference type="GO" id="GO:0000166">
    <property type="term" value="F:nucleotide binding"/>
    <property type="evidence" value="ECO:0007669"/>
    <property type="project" value="UniProtKB-KW"/>
</dbReference>
<dbReference type="OrthoDB" id="9805698at2"/>
<comment type="similarity">
    <text evidence="2 12">Belongs to the tRNA nucleotidyltransferase/poly(A) polymerase family.</text>
</comment>
<keyword evidence="11" id="KW-0129">CBS domain</keyword>
<dbReference type="GO" id="GO:0000049">
    <property type="term" value="F:tRNA binding"/>
    <property type="evidence" value="ECO:0007669"/>
    <property type="project" value="UniProtKB-KW"/>
</dbReference>
<evidence type="ECO:0000256" key="9">
    <source>
        <dbReference type="ARBA" id="ARBA00022842"/>
    </source>
</evidence>
<reference evidence="14 15" key="1">
    <citation type="submission" date="2018-11" db="EMBL/GenBank/DDBJ databases">
        <title>Genomic Encyclopedia of Type Strains, Phase IV (KMG-IV): sequencing the most valuable type-strain genomes for metagenomic binning, comparative biology and taxonomic classification.</title>
        <authorList>
            <person name="Goeker M."/>
        </authorList>
    </citation>
    <scope>NUCLEOTIDE SEQUENCE [LARGE SCALE GENOMIC DNA]</scope>
    <source>
        <strain evidence="14 15">DSM 22027</strain>
    </source>
</reference>
<dbReference type="InterPro" id="IPR000644">
    <property type="entry name" value="CBS_dom"/>
</dbReference>
<dbReference type="GO" id="GO:0046872">
    <property type="term" value="F:metal ion binding"/>
    <property type="evidence" value="ECO:0007669"/>
    <property type="project" value="UniProtKB-KW"/>
</dbReference>
<evidence type="ECO:0000256" key="10">
    <source>
        <dbReference type="ARBA" id="ARBA00022884"/>
    </source>
</evidence>
<dbReference type="CDD" id="cd05398">
    <property type="entry name" value="NT_ClassII-CCAase"/>
    <property type="match status" value="1"/>
</dbReference>
<comment type="cofactor">
    <cofactor evidence="1">
        <name>Mg(2+)</name>
        <dbReference type="ChEBI" id="CHEBI:18420"/>
    </cofactor>
</comment>
<keyword evidence="9" id="KW-0460">Magnesium</keyword>
<name>A0A3N1UPI7_9BACT</name>
<feature type="domain" description="CBS" evidence="13">
    <location>
        <begin position="377"/>
        <end position="435"/>
    </location>
</feature>
<dbReference type="PANTHER" id="PTHR47788:SF1">
    <property type="entry name" value="A-ADDING TRNA NUCLEOTIDYLTRANSFERASE"/>
    <property type="match status" value="1"/>
</dbReference>
<accession>A0A3N1UPI7</accession>
<protein>
    <submittedName>
        <fullName evidence="14">tRNA nucleotidyltransferase (CCA-adding enzyme)</fullName>
    </submittedName>
</protein>
<keyword evidence="5" id="KW-0819">tRNA processing</keyword>
<sequence>MEVITTHLNADFDAMASMVAAKKLYPDALLVFPGSQEKNLRDFFVHTAGYLFDFTKLKGLDLSSISRLILVDTRQASRIGKFQEVALRPEVEVHIYDHHPRADDDIQGTVEVVRPVGATVTLLTHILRERGVPLTPEEATILIVGIFEDTGSFTFSSTTPEDFRAAAFLVECGADLNVVADLVTRELTSEQVALLHELLHSARTYNIQGVEVCIATVSVDRYVGDFAVLVHKLKDMENLDVVFALARMEDRIYLVARSRIPDVNVGEIAAYFGGGGHATAASATIRELTLIQAEDRLFDLLQSTIKPAVTARTLMSSPVITIEAHADLAHAEQLMVRYNINAMPVLENGRIVGLINRQVLEKAIYHGLQAEKVREYMNPEFATIGVEGRLVDIQKYLVEHQQRILPVMDGETLVGVITRRDLLNHLITDRSREPTALKDDLGAGPWGKQKNIVGVMAEQLPKNIITLLRSLGEHAENMGYKVYAVGGFIRDLLLRRPNLDIDVVVEGDGIHFARTFAEKAGIRARCHKKFNTAVLIFPDQLKVDVATARLEYYQYPAALPIVQFGSLKMDLYRRDFTINTLAVALNSKEFGTLIDFFGGQKDLKEKAIRVLHNLSFVEDPTRILRAIRFEQRFGFRVGKQTASLMRNAVKMGLIDRLGGQRLFHELQHIFMEEDPLPALRRLGEFGVMEALCPSACFDAKAEQLFIKIKEVILWYKLSFLDEPLEAWRVYFLGFLSRIKPSDLSNVLARLDLPHNARERIVWALQKVNDVLSEFLRLPGLRPSDIYRALQPFRPEELLFMMAKTNREEVKRAVSYYCHRYRYVKPDIGGRDLKAMGLPPGPLYTNILRAVRDAKLNGDVKTLEDELRLAQNLMAAAADQKKEELHAGHS</sequence>
<dbReference type="InterPro" id="IPR003156">
    <property type="entry name" value="DHHA1_dom"/>
</dbReference>
<evidence type="ECO:0000256" key="6">
    <source>
        <dbReference type="ARBA" id="ARBA00022695"/>
    </source>
</evidence>
<dbReference type="SUPFAM" id="SSF81891">
    <property type="entry name" value="Poly A polymerase C-terminal region-like"/>
    <property type="match status" value="1"/>
</dbReference>
<keyword evidence="15" id="KW-1185">Reference proteome</keyword>
<dbReference type="InterPro" id="IPR052390">
    <property type="entry name" value="tRNA_nt/polyA_polymerase"/>
</dbReference>
<keyword evidence="10 12" id="KW-0694">RNA-binding</keyword>
<dbReference type="Pfam" id="PF02272">
    <property type="entry name" value="DHHA1"/>
    <property type="match status" value="1"/>
</dbReference>
<dbReference type="InterPro" id="IPR046342">
    <property type="entry name" value="CBS_dom_sf"/>
</dbReference>
<dbReference type="RefSeq" id="WP_123290165.1">
    <property type="nucleotide sequence ID" value="NZ_RJVA01000012.1"/>
</dbReference>
<evidence type="ECO:0000256" key="1">
    <source>
        <dbReference type="ARBA" id="ARBA00001946"/>
    </source>
</evidence>
<dbReference type="Gene3D" id="3.10.310.30">
    <property type="match status" value="1"/>
</dbReference>
<dbReference type="Gene3D" id="1.10.3090.10">
    <property type="entry name" value="cca-adding enzyme, domain 2"/>
    <property type="match status" value="1"/>
</dbReference>
<dbReference type="PROSITE" id="PS51371">
    <property type="entry name" value="CBS"/>
    <property type="match status" value="2"/>
</dbReference>
<keyword evidence="3" id="KW-0820">tRNA-binding</keyword>
<evidence type="ECO:0000259" key="13">
    <source>
        <dbReference type="PROSITE" id="PS51371"/>
    </source>
</evidence>
<dbReference type="Pfam" id="PF01368">
    <property type="entry name" value="DHH"/>
    <property type="match status" value="1"/>
</dbReference>
<dbReference type="Gene3D" id="3.90.1640.10">
    <property type="entry name" value="inorganic pyrophosphatase (n-terminal core)"/>
    <property type="match status" value="1"/>
</dbReference>
<dbReference type="InterPro" id="IPR032828">
    <property type="entry name" value="PolyA_RNA-bd"/>
</dbReference>
<dbReference type="Pfam" id="PF12627">
    <property type="entry name" value="PolyA_pol_RNAbd"/>
    <property type="match status" value="1"/>
</dbReference>
<evidence type="ECO:0000256" key="11">
    <source>
        <dbReference type="PROSITE-ProRule" id="PRU00703"/>
    </source>
</evidence>
<keyword evidence="8" id="KW-0547">Nucleotide-binding</keyword>
<dbReference type="InterPro" id="IPR002646">
    <property type="entry name" value="PolA_pol_head_dom"/>
</dbReference>
<dbReference type="SUPFAM" id="SSF81301">
    <property type="entry name" value="Nucleotidyltransferase"/>
    <property type="match status" value="1"/>
</dbReference>
<dbReference type="InterPro" id="IPR038763">
    <property type="entry name" value="DHH_sf"/>
</dbReference>
<dbReference type="PANTHER" id="PTHR47788">
    <property type="entry name" value="POLYA POLYMERASE"/>
    <property type="match status" value="1"/>
</dbReference>
<feature type="domain" description="CBS" evidence="13">
    <location>
        <begin position="315"/>
        <end position="371"/>
    </location>
</feature>
<dbReference type="Pfam" id="PF00571">
    <property type="entry name" value="CBS"/>
    <property type="match status" value="2"/>
</dbReference>